<evidence type="ECO:0000313" key="2">
    <source>
        <dbReference type="EMBL" id="VVC41492.1"/>
    </source>
</evidence>
<evidence type="ECO:0000313" key="3">
    <source>
        <dbReference type="Proteomes" id="UP000325440"/>
    </source>
</evidence>
<evidence type="ECO:0000256" key="1">
    <source>
        <dbReference type="SAM" id="SignalP"/>
    </source>
</evidence>
<keyword evidence="3" id="KW-1185">Reference proteome</keyword>
<gene>
    <name evidence="2" type="ORF">CINCED_3A021239</name>
</gene>
<proteinExistence type="predicted"/>
<feature type="chain" id="PRO_5022918712" evidence="1">
    <location>
        <begin position="19"/>
        <end position="110"/>
    </location>
</feature>
<feature type="signal peptide" evidence="1">
    <location>
        <begin position="1"/>
        <end position="18"/>
    </location>
</feature>
<dbReference type="AlphaFoldDB" id="A0A5E4NCQ7"/>
<dbReference type="Proteomes" id="UP000325440">
    <property type="component" value="Unassembled WGS sequence"/>
</dbReference>
<keyword evidence="1" id="KW-0732">Signal</keyword>
<organism evidence="2 3">
    <name type="scientific">Cinara cedri</name>
    <dbReference type="NCBI Taxonomy" id="506608"/>
    <lineage>
        <taxon>Eukaryota</taxon>
        <taxon>Metazoa</taxon>
        <taxon>Ecdysozoa</taxon>
        <taxon>Arthropoda</taxon>
        <taxon>Hexapoda</taxon>
        <taxon>Insecta</taxon>
        <taxon>Pterygota</taxon>
        <taxon>Neoptera</taxon>
        <taxon>Paraneoptera</taxon>
        <taxon>Hemiptera</taxon>
        <taxon>Sternorrhyncha</taxon>
        <taxon>Aphidomorpha</taxon>
        <taxon>Aphidoidea</taxon>
        <taxon>Aphididae</taxon>
        <taxon>Lachninae</taxon>
        <taxon>Cinara</taxon>
    </lineage>
</organism>
<name>A0A5E4NCQ7_9HEMI</name>
<sequence>MAPVSCTVNLALAATAVALVLKTKDKKQKRKLTKDWLLKRLQYSHEVEPEQYYFTDQTKFPRPRPLIPQLGYNSKDTPANITHASIPLKLSISENIKRNNSGLQREVLYM</sequence>
<reference evidence="2 3" key="1">
    <citation type="submission" date="2019-08" db="EMBL/GenBank/DDBJ databases">
        <authorList>
            <person name="Alioto T."/>
            <person name="Alioto T."/>
            <person name="Gomez Garrido J."/>
        </authorList>
    </citation>
    <scope>NUCLEOTIDE SEQUENCE [LARGE SCALE GENOMIC DNA]</scope>
</reference>
<dbReference type="EMBL" id="CABPRJ010001919">
    <property type="protein sequence ID" value="VVC41492.1"/>
    <property type="molecule type" value="Genomic_DNA"/>
</dbReference>
<accession>A0A5E4NCQ7</accession>
<protein>
    <submittedName>
        <fullName evidence="2">Uncharacterized protein</fullName>
    </submittedName>
</protein>